<sequence>MDDATPDGSAITVEVVYADATRQIVRRLELPAGSTVMEAVTASELERDVPVGTIDPTRLGIFSRRVSPDQVLGQGDRVEIYRPLVLDPMEARRRRARRR</sequence>
<dbReference type="SUPFAM" id="SSF54285">
    <property type="entry name" value="MoaD/ThiS"/>
    <property type="match status" value="1"/>
</dbReference>
<dbReference type="Proteomes" id="UP001596018">
    <property type="component" value="Unassembled WGS sequence"/>
</dbReference>
<comment type="caution">
    <text evidence="3">The sequence shown here is derived from an EMBL/GenBank/DDBJ whole genome shotgun (WGS) entry which is preliminary data.</text>
</comment>
<dbReference type="NCBIfam" id="NF002490">
    <property type="entry name" value="PRK01777.1"/>
    <property type="match status" value="1"/>
</dbReference>
<proteinExistence type="inferred from homology"/>
<organism evidence="3 4">
    <name type="scientific">Rhodanobacter ginsenosidimutans</name>
    <dbReference type="NCBI Taxonomy" id="490571"/>
    <lineage>
        <taxon>Bacteria</taxon>
        <taxon>Pseudomonadati</taxon>
        <taxon>Pseudomonadota</taxon>
        <taxon>Gammaproteobacteria</taxon>
        <taxon>Lysobacterales</taxon>
        <taxon>Rhodanobacteraceae</taxon>
        <taxon>Rhodanobacter</taxon>
    </lineage>
</organism>
<dbReference type="PANTHER" id="PTHR37483:SF1">
    <property type="entry name" value="UPF0125 PROTEIN RATB"/>
    <property type="match status" value="1"/>
</dbReference>
<dbReference type="InterPro" id="IPR016155">
    <property type="entry name" value="Mopterin_synth/thiamin_S_b"/>
</dbReference>
<evidence type="ECO:0000256" key="2">
    <source>
        <dbReference type="HAMAP-Rule" id="MF_00460"/>
    </source>
</evidence>
<dbReference type="InterPro" id="IPR005346">
    <property type="entry name" value="RnfH"/>
</dbReference>
<reference evidence="4" key="1">
    <citation type="journal article" date="2019" name="Int. J. Syst. Evol. Microbiol.">
        <title>The Global Catalogue of Microorganisms (GCM) 10K type strain sequencing project: providing services to taxonomists for standard genome sequencing and annotation.</title>
        <authorList>
            <consortium name="The Broad Institute Genomics Platform"/>
            <consortium name="The Broad Institute Genome Sequencing Center for Infectious Disease"/>
            <person name="Wu L."/>
            <person name="Ma J."/>
        </authorList>
    </citation>
    <scope>NUCLEOTIDE SEQUENCE [LARGE SCALE GENOMIC DNA]</scope>
    <source>
        <strain evidence="4">KACC 12822</strain>
    </source>
</reference>
<accession>A0ABW0JUF0</accession>
<gene>
    <name evidence="3" type="ORF">ACFPK0_06895</name>
</gene>
<dbReference type="HAMAP" id="MF_00460">
    <property type="entry name" value="UPF0125_RnfH"/>
    <property type="match status" value="1"/>
</dbReference>
<name>A0ABW0JUF0_9GAMM</name>
<protein>
    <recommendedName>
        <fullName evidence="2">UPF0125 protein ACFPK0_06895</fullName>
    </recommendedName>
</protein>
<evidence type="ECO:0000313" key="3">
    <source>
        <dbReference type="EMBL" id="MFC5439732.1"/>
    </source>
</evidence>
<comment type="similarity">
    <text evidence="1 2">Belongs to the UPF0125 (RnfH) family.</text>
</comment>
<dbReference type="Gene3D" id="3.10.20.280">
    <property type="entry name" value="RnfH-like"/>
    <property type="match status" value="1"/>
</dbReference>
<evidence type="ECO:0000256" key="1">
    <source>
        <dbReference type="ARBA" id="ARBA00010645"/>
    </source>
</evidence>
<dbReference type="EMBL" id="JBHSMM010000001">
    <property type="protein sequence ID" value="MFC5439732.1"/>
    <property type="molecule type" value="Genomic_DNA"/>
</dbReference>
<dbReference type="Pfam" id="PF03658">
    <property type="entry name" value="Ub-RnfH"/>
    <property type="match status" value="1"/>
</dbReference>
<keyword evidence="4" id="KW-1185">Reference proteome</keyword>
<dbReference type="PANTHER" id="PTHR37483">
    <property type="entry name" value="UPF0125 PROTEIN RATB"/>
    <property type="match status" value="1"/>
</dbReference>
<evidence type="ECO:0000313" key="4">
    <source>
        <dbReference type="Proteomes" id="UP001596018"/>
    </source>
</evidence>
<dbReference type="RefSeq" id="WP_377339302.1">
    <property type="nucleotide sequence ID" value="NZ_JALBWS010000014.1"/>
</dbReference>
<dbReference type="InterPro" id="IPR037021">
    <property type="entry name" value="RnfH_sf"/>
</dbReference>